<evidence type="ECO:0000256" key="1">
    <source>
        <dbReference type="SAM" id="Phobius"/>
    </source>
</evidence>
<dbReference type="Proteomes" id="UP000248808">
    <property type="component" value="Chromosome 1"/>
</dbReference>
<keyword evidence="1" id="KW-0472">Membrane</keyword>
<keyword evidence="1" id="KW-1133">Transmembrane helix</keyword>
<sequence>MLNKLRKNLLFSNLVLFSLLYLLFISRDIIFSLFIYFKFNEVYWNLDAFKEALTPTLAMYLPLGFLDFAIKFHRRTKDKKY</sequence>
<feature type="transmembrane region" description="Helical" evidence="1">
    <location>
        <begin position="12"/>
        <end position="37"/>
    </location>
</feature>
<dbReference type="KEGG" id="hhz:NCTC10839_01827"/>
<feature type="transmembrane region" description="Helical" evidence="1">
    <location>
        <begin position="52"/>
        <end position="70"/>
    </location>
</feature>
<accession>A0A2X4R6T7</accession>
<evidence type="ECO:0000313" key="2">
    <source>
        <dbReference type="EMBL" id="SQH97889.1"/>
    </source>
</evidence>
<reference evidence="2 3" key="1">
    <citation type="submission" date="2018-06" db="EMBL/GenBank/DDBJ databases">
        <authorList>
            <consortium name="Pathogen Informatics"/>
            <person name="Doyle S."/>
        </authorList>
    </citation>
    <scope>NUCLEOTIDE SEQUENCE [LARGE SCALE GENOMIC DNA]</scope>
    <source>
        <strain evidence="2 3">NCTC10839</strain>
    </source>
</reference>
<keyword evidence="1" id="KW-0812">Transmembrane</keyword>
<protein>
    <submittedName>
        <fullName evidence="2">Uncharacterized protein</fullName>
    </submittedName>
</protein>
<gene>
    <name evidence="2" type="ORF">NCTC10839_01827</name>
</gene>
<dbReference type="EMBL" id="LS483458">
    <property type="protein sequence ID" value="SQH97889.1"/>
    <property type="molecule type" value="Genomic_DNA"/>
</dbReference>
<organism evidence="2 3">
    <name type="scientific">Haemophilus haemolyticus</name>
    <dbReference type="NCBI Taxonomy" id="726"/>
    <lineage>
        <taxon>Bacteria</taxon>
        <taxon>Pseudomonadati</taxon>
        <taxon>Pseudomonadota</taxon>
        <taxon>Gammaproteobacteria</taxon>
        <taxon>Pasteurellales</taxon>
        <taxon>Pasteurellaceae</taxon>
        <taxon>Haemophilus</taxon>
    </lineage>
</organism>
<evidence type="ECO:0000313" key="3">
    <source>
        <dbReference type="Proteomes" id="UP000248808"/>
    </source>
</evidence>
<proteinExistence type="predicted"/>
<name>A0A2X4R6T7_HAEHA</name>
<dbReference type="AlphaFoldDB" id="A0A2X4R6T7"/>